<accession>A0ACC1PAR3</accession>
<reference evidence="1" key="1">
    <citation type="submission" date="2022-10" db="EMBL/GenBank/DDBJ databases">
        <title>Genome Sequence of Xylaria curta.</title>
        <authorList>
            <person name="Buettner E."/>
        </authorList>
    </citation>
    <scope>NUCLEOTIDE SEQUENCE</scope>
    <source>
        <strain evidence="1">Babe10</strain>
    </source>
</reference>
<proteinExistence type="predicted"/>
<evidence type="ECO:0000313" key="1">
    <source>
        <dbReference type="EMBL" id="KAJ2988699.1"/>
    </source>
</evidence>
<comment type="caution">
    <text evidence="1">The sequence shown here is derived from an EMBL/GenBank/DDBJ whole genome shotgun (WGS) entry which is preliminary data.</text>
</comment>
<dbReference type="Proteomes" id="UP001143856">
    <property type="component" value="Unassembled WGS sequence"/>
</dbReference>
<protein>
    <submittedName>
        <fullName evidence="1">Uncharacterized protein</fullName>
    </submittedName>
</protein>
<keyword evidence="2" id="KW-1185">Reference proteome</keyword>
<sequence length="577" mass="64309">MVNRNIGLAKDLTLSLMSDEVLYSKASSQLARFKLWAGSLGAHYKSGRRSLEYRLRDASPIRQHVIKLLEQLSKATEDASSTSTSCVSAAPETRDSLDPELVEYLVENDESTQSSIDLALSEINHIIDCLFHLSMAMRNPAPHDLYMSRAAGETMAYYEQFDVKHVQEKFPQADIKSAERLGAAITIRRYFLKYRQDHYGRLASGIDYDGLEPEGDQSTVAYSVPESLKNTRGSSSIDTEVRSVVSMTTYSPPLNNSEQIRVPPIPEGYLNGPILCPFCCQMVEIDSGNWKRHVFRDLEPYVCLAPSCLTPGHNFSRRTDWSSHMEQMHWRIWRCSCGCPQVFDTSDEFQDHLRKLHLGDLAIQQHKTAEQMCSQPDLSKSIGPCPLCGDHISSATQYHTHVGYHLEQLALFALPRTTNDIGETGSQRNAAEEKDFDQESQDYNSSIAASVSGGQSQTSEVLENNGSQRDAGEDKDFIQESQDHNSSIPTSVSGGQRSQGFNPLRNTRGPGTDEMSLQIDPSKWRWACVSPPARITPQLCDRVPVAVIVVTAAAKSGQRDRDLEAYLLEANAFLRGC</sequence>
<evidence type="ECO:0000313" key="2">
    <source>
        <dbReference type="Proteomes" id="UP001143856"/>
    </source>
</evidence>
<name>A0ACC1PAR3_9PEZI</name>
<dbReference type="EMBL" id="JAPDGR010000616">
    <property type="protein sequence ID" value="KAJ2988699.1"/>
    <property type="molecule type" value="Genomic_DNA"/>
</dbReference>
<organism evidence="1 2">
    <name type="scientific">Xylaria curta</name>
    <dbReference type="NCBI Taxonomy" id="42375"/>
    <lineage>
        <taxon>Eukaryota</taxon>
        <taxon>Fungi</taxon>
        <taxon>Dikarya</taxon>
        <taxon>Ascomycota</taxon>
        <taxon>Pezizomycotina</taxon>
        <taxon>Sordariomycetes</taxon>
        <taxon>Xylariomycetidae</taxon>
        <taxon>Xylariales</taxon>
        <taxon>Xylariaceae</taxon>
        <taxon>Xylaria</taxon>
    </lineage>
</organism>
<gene>
    <name evidence="1" type="ORF">NUW58_g3842</name>
</gene>